<dbReference type="Pfam" id="PF00089">
    <property type="entry name" value="Trypsin"/>
    <property type="match status" value="1"/>
</dbReference>
<keyword evidence="5" id="KW-0325">Glycoprotein</keyword>
<evidence type="ECO:0000256" key="1">
    <source>
        <dbReference type="ARBA" id="ARBA00022670"/>
    </source>
</evidence>
<feature type="transmembrane region" description="Helical" evidence="7">
    <location>
        <begin position="245"/>
        <end position="264"/>
    </location>
</feature>
<dbReference type="PRINTS" id="PR00722">
    <property type="entry name" value="CHYMOTRYPSIN"/>
</dbReference>
<evidence type="ECO:0000256" key="4">
    <source>
        <dbReference type="ARBA" id="ARBA00023157"/>
    </source>
</evidence>
<keyword evidence="4" id="KW-1015">Disulfide bond</keyword>
<dbReference type="InterPro" id="IPR043504">
    <property type="entry name" value="Peptidase_S1_PA_chymotrypsin"/>
</dbReference>
<keyword evidence="3 6" id="KW-0378">Hydrolase</keyword>
<keyword evidence="6" id="KW-0720">Serine protease</keyword>
<keyword evidence="7" id="KW-0812">Transmembrane</keyword>
<dbReference type="InterPro" id="IPR033116">
    <property type="entry name" value="TRYPSIN_SER"/>
</dbReference>
<gene>
    <name evidence="9" type="ORF">SPARVUS_LOCUS9341582</name>
</gene>
<dbReference type="PANTHER" id="PTHR24253">
    <property type="entry name" value="TRANSMEMBRANE PROTEASE SERINE"/>
    <property type="match status" value="1"/>
</dbReference>
<dbReference type="PROSITE" id="PS00134">
    <property type="entry name" value="TRYPSIN_HIS"/>
    <property type="match status" value="1"/>
</dbReference>
<dbReference type="Gene3D" id="2.40.10.10">
    <property type="entry name" value="Trypsin-like serine proteases"/>
    <property type="match status" value="2"/>
</dbReference>
<evidence type="ECO:0000259" key="8">
    <source>
        <dbReference type="PROSITE" id="PS50240"/>
    </source>
</evidence>
<protein>
    <recommendedName>
        <fullName evidence="8">Peptidase S1 domain-containing protein</fullName>
    </recommendedName>
</protein>
<keyword evidence="10" id="KW-1185">Reference proteome</keyword>
<keyword evidence="7" id="KW-1133">Transmembrane helix</keyword>
<dbReference type="SUPFAM" id="SSF50494">
    <property type="entry name" value="Trypsin-like serine proteases"/>
    <property type="match status" value="1"/>
</dbReference>
<feature type="domain" description="Peptidase S1" evidence="8">
    <location>
        <begin position="4"/>
        <end position="246"/>
    </location>
</feature>
<reference evidence="9" key="1">
    <citation type="submission" date="2023-05" db="EMBL/GenBank/DDBJ databases">
        <authorList>
            <person name="Stuckert A."/>
        </authorList>
    </citation>
    <scope>NUCLEOTIDE SEQUENCE</scope>
</reference>
<dbReference type="InterPro" id="IPR018114">
    <property type="entry name" value="TRYPSIN_HIS"/>
</dbReference>
<evidence type="ECO:0000256" key="3">
    <source>
        <dbReference type="ARBA" id="ARBA00022801"/>
    </source>
</evidence>
<organism evidence="9 10">
    <name type="scientific">Staurois parvus</name>
    <dbReference type="NCBI Taxonomy" id="386267"/>
    <lineage>
        <taxon>Eukaryota</taxon>
        <taxon>Metazoa</taxon>
        <taxon>Chordata</taxon>
        <taxon>Craniata</taxon>
        <taxon>Vertebrata</taxon>
        <taxon>Euteleostomi</taxon>
        <taxon>Amphibia</taxon>
        <taxon>Batrachia</taxon>
        <taxon>Anura</taxon>
        <taxon>Neobatrachia</taxon>
        <taxon>Ranoidea</taxon>
        <taxon>Ranidae</taxon>
        <taxon>Staurois</taxon>
    </lineage>
</organism>
<proteinExistence type="predicted"/>
<evidence type="ECO:0000313" key="10">
    <source>
        <dbReference type="Proteomes" id="UP001162483"/>
    </source>
</evidence>
<accession>A0ABN9E7I9</accession>
<dbReference type="PANTHER" id="PTHR24253:SF159">
    <property type="entry name" value="SERINE PROTEASE 42"/>
    <property type="match status" value="1"/>
</dbReference>
<name>A0ABN9E7I9_9NEOB</name>
<sequence length="265" mass="28695">SARIVGGSEAVEGAWPWQVSLRYLGSHVCGGSLISRTSVLTAAHCFQYSMTPADYQVALGSYKLSLHNANVVVSKVQRILINSTYQSSSSGGDIALLRLSNPITFTNFIQPICLPSASITFYSNMECWVTGWGNIASGVDLPAPKTLQQVMTPLISRNICDQWYREYTGFSSSKSIIASDQICAGYINGQKDSCQGDSGGPLVCKISGTWYQAGIVSWGSGCAQSYRPGVYTYVPLYRAWIVENGVPALLPSIYLFILTVIILLS</sequence>
<dbReference type="PROSITE" id="PS50240">
    <property type="entry name" value="TRYPSIN_DOM"/>
    <property type="match status" value="1"/>
</dbReference>
<evidence type="ECO:0000256" key="7">
    <source>
        <dbReference type="SAM" id="Phobius"/>
    </source>
</evidence>
<dbReference type="Proteomes" id="UP001162483">
    <property type="component" value="Unassembled WGS sequence"/>
</dbReference>
<dbReference type="EMBL" id="CATNWA010015213">
    <property type="protein sequence ID" value="CAI9580737.1"/>
    <property type="molecule type" value="Genomic_DNA"/>
</dbReference>
<dbReference type="InterPro" id="IPR009003">
    <property type="entry name" value="Peptidase_S1_PA"/>
</dbReference>
<evidence type="ECO:0000313" key="9">
    <source>
        <dbReference type="EMBL" id="CAI9580737.1"/>
    </source>
</evidence>
<dbReference type="InterPro" id="IPR001314">
    <property type="entry name" value="Peptidase_S1A"/>
</dbReference>
<comment type="caution">
    <text evidence="9">The sequence shown here is derived from an EMBL/GenBank/DDBJ whole genome shotgun (WGS) entry which is preliminary data.</text>
</comment>
<keyword evidence="2" id="KW-0732">Signal</keyword>
<evidence type="ECO:0000256" key="5">
    <source>
        <dbReference type="ARBA" id="ARBA00023180"/>
    </source>
</evidence>
<keyword evidence="1 6" id="KW-0645">Protease</keyword>
<evidence type="ECO:0000256" key="2">
    <source>
        <dbReference type="ARBA" id="ARBA00022729"/>
    </source>
</evidence>
<dbReference type="InterPro" id="IPR001254">
    <property type="entry name" value="Trypsin_dom"/>
</dbReference>
<dbReference type="CDD" id="cd00190">
    <property type="entry name" value="Tryp_SPc"/>
    <property type="match status" value="1"/>
</dbReference>
<keyword evidence="7" id="KW-0472">Membrane</keyword>
<feature type="non-terminal residue" evidence="9">
    <location>
        <position position="1"/>
    </location>
</feature>
<dbReference type="PROSITE" id="PS00135">
    <property type="entry name" value="TRYPSIN_SER"/>
    <property type="match status" value="1"/>
</dbReference>
<evidence type="ECO:0000256" key="6">
    <source>
        <dbReference type="RuleBase" id="RU363034"/>
    </source>
</evidence>
<dbReference type="SMART" id="SM00020">
    <property type="entry name" value="Tryp_SPc"/>
    <property type="match status" value="1"/>
</dbReference>